<dbReference type="VEuPathDB" id="FungiDB:CJJ07_003502"/>
<reference evidence="2" key="1">
    <citation type="journal article" date="2017" name="Clin. Infect. Dis.">
        <title>Simultaneous emergence of multidrug-resistant Candida auris on 3 continents confirmed by whole-genome sequencing and epidemiological analyses.</title>
        <authorList>
            <person name="Lockhart S.R."/>
            <person name="Etienne K.A."/>
            <person name="Vallabhaneni S."/>
            <person name="Farooqi J."/>
            <person name="Chowdhary A."/>
            <person name="Govender N.P."/>
            <person name="Colombo A.L."/>
            <person name="Calvo B."/>
            <person name="Cuomo C.A."/>
            <person name="Desjardins C.A."/>
            <person name="Berkow E.L."/>
            <person name="Castanheira M."/>
            <person name="Magobo R.E."/>
            <person name="Jabeen K."/>
            <person name="Asghar R.J."/>
            <person name="Meis J.F."/>
            <person name="Jackson B."/>
            <person name="Chiller T."/>
            <person name="Litvintseva A.P."/>
        </authorList>
    </citation>
    <scope>NUCLEOTIDE SEQUENCE [LARGE SCALE GENOMIC DNA]</scope>
    <source>
        <strain evidence="2">B8441</strain>
    </source>
</reference>
<evidence type="ECO:0000256" key="1">
    <source>
        <dbReference type="SAM" id="MobiDB-lite"/>
    </source>
</evidence>
<gene>
    <name evidence="2" type="ORF">B9J08_005519</name>
    <name evidence="3" type="ORF">CA7LBN_003309</name>
</gene>
<feature type="compositionally biased region" description="Polar residues" evidence="1">
    <location>
        <begin position="28"/>
        <end position="42"/>
    </location>
</feature>
<feature type="region of interest" description="Disordered" evidence="1">
    <location>
        <begin position="28"/>
        <end position="47"/>
    </location>
</feature>
<dbReference type="EMBL" id="CP076752">
    <property type="protein sequence ID" value="QWW24452.1"/>
    <property type="molecule type" value="Genomic_DNA"/>
</dbReference>
<name>A0A2H0ZF68_CANAR</name>
<evidence type="ECO:0000313" key="2">
    <source>
        <dbReference type="EMBL" id="PIS48813.1"/>
    </source>
</evidence>
<accession>A0A2H0ZF68</accession>
<evidence type="ECO:0000313" key="3">
    <source>
        <dbReference type="EMBL" id="QWW24452.1"/>
    </source>
</evidence>
<dbReference type="VEuPathDB" id="FungiDB:CJI96_0004711"/>
<sequence length="270" mass="30462">MDDFEKFHLRKAARTKRRPLADISTNVNKPTLHQNKTPTAKTTRQHPTKTKISHLSGISKSLNIIRPRPNTNKSAFSSKSLLFDIQSCPEPPQFEPRYKSITDNIIKRLKDTNELVSQSNSCVRAFTHWYRLQDYKFVRNDIPITSTAGRADKEKNKPGVEQSLFSAQHKSPEFSPYLVLSATCLGPYLLAVSLACIDSNAASQKDTFDVSLMNPDSRICPRQNDKILLSENGKLDIPIGDRSVPVYAVWKIVKVANMPQLTHPAEYHCA</sequence>
<dbReference type="EMBL" id="PEKT02000010">
    <property type="protein sequence ID" value="PIS48813.1"/>
    <property type="molecule type" value="Genomic_DNA"/>
</dbReference>
<dbReference type="VEuPathDB" id="FungiDB:B9J08_005519"/>
<reference evidence="2" key="2">
    <citation type="submission" date="2017-11" db="EMBL/GenBank/DDBJ databases">
        <title>Candida auris genome assembly and annotation.</title>
        <authorList>
            <person name="Munoz J.F."/>
            <person name="Gade L.G."/>
            <person name="Chow N.A."/>
            <person name="Litvintseva A.P."/>
            <person name="Loparev V.N."/>
            <person name="Cuomo C.A."/>
        </authorList>
    </citation>
    <scope>NUCLEOTIDE SEQUENCE</scope>
    <source>
        <strain evidence="2">B8441</strain>
    </source>
</reference>
<reference evidence="3" key="3">
    <citation type="submission" date="2021-06" db="EMBL/GenBank/DDBJ databases">
        <title>Candida auris outbreak in lebanese hospital.</title>
        <authorList>
            <person name="Finianos M."/>
        </authorList>
    </citation>
    <scope>NUCLEOTIDE SEQUENCE</scope>
    <source>
        <strain evidence="3">CA7LBN</strain>
    </source>
</reference>
<protein>
    <submittedName>
        <fullName evidence="2">Uncharacterized protein</fullName>
    </submittedName>
</protein>
<proteinExistence type="predicted"/>
<dbReference type="Proteomes" id="UP000825438">
    <property type="component" value="Chromosome IV"/>
</dbReference>
<organism evidence="2">
    <name type="scientific">Candidozyma auris</name>
    <name type="common">Yeast</name>
    <name type="synonym">Candida auris</name>
    <dbReference type="NCBI Taxonomy" id="498019"/>
    <lineage>
        <taxon>Eukaryota</taxon>
        <taxon>Fungi</taxon>
        <taxon>Dikarya</taxon>
        <taxon>Ascomycota</taxon>
        <taxon>Saccharomycotina</taxon>
        <taxon>Pichiomycetes</taxon>
        <taxon>Metschnikowiaceae</taxon>
        <taxon>Candidozyma</taxon>
    </lineage>
</organism>
<dbReference type="AlphaFoldDB" id="A0A2H0ZF68"/>